<evidence type="ECO:0000259" key="2">
    <source>
        <dbReference type="PROSITE" id="PS51767"/>
    </source>
</evidence>
<proteinExistence type="inferred from homology"/>
<dbReference type="PANTHER" id="PTHR47966">
    <property type="entry name" value="BETA-SITE APP-CLEAVING ENZYME, ISOFORM A-RELATED"/>
    <property type="match status" value="1"/>
</dbReference>
<reference evidence="3" key="1">
    <citation type="submission" date="2021-06" db="EMBL/GenBank/DDBJ databases">
        <authorList>
            <person name="Kallberg Y."/>
            <person name="Tangrot J."/>
            <person name="Rosling A."/>
        </authorList>
    </citation>
    <scope>NUCLEOTIDE SEQUENCE</scope>
    <source>
        <strain evidence="3">IN212</strain>
    </source>
</reference>
<dbReference type="InterPro" id="IPR001461">
    <property type="entry name" value="Aspartic_peptidase_A1"/>
</dbReference>
<evidence type="ECO:0000313" key="3">
    <source>
        <dbReference type="EMBL" id="CAG8765381.1"/>
    </source>
</evidence>
<comment type="similarity">
    <text evidence="1">Belongs to the peptidase A1 family.</text>
</comment>
<sequence length="166" mass="18741">PNSITLIKNAPKHSWNEIVRFNRDYLTFRYEYLTRGSDQYTLNKLASTEKQSKSVKFTKSDAIGYYGSVVIGGQKFTVMFDLLSSDLLVPSFPCCEDHNKFKENLSKTFRHIDTKFTAFYGATEADGVLGEDNLLVGGIKSDQIFSLILSENGFFLLAEYDGIFGL</sequence>
<comment type="caution">
    <text evidence="3">The sequence shown here is derived from an EMBL/GenBank/DDBJ whole genome shotgun (WGS) entry which is preliminary data.</text>
</comment>
<dbReference type="OrthoDB" id="10367221at2759"/>
<dbReference type="InterPro" id="IPR033121">
    <property type="entry name" value="PEPTIDASE_A1"/>
</dbReference>
<gene>
    <name evidence="3" type="ORF">RFULGI_LOCUS14635</name>
</gene>
<dbReference type="GO" id="GO:0006508">
    <property type="term" value="P:proteolysis"/>
    <property type="evidence" value="ECO:0007669"/>
    <property type="project" value="InterPro"/>
</dbReference>
<feature type="domain" description="Peptidase A1" evidence="2">
    <location>
        <begin position="65"/>
        <end position="166"/>
    </location>
</feature>
<dbReference type="PROSITE" id="PS51767">
    <property type="entry name" value="PEPTIDASE_A1"/>
    <property type="match status" value="1"/>
</dbReference>
<evidence type="ECO:0000313" key="4">
    <source>
        <dbReference type="Proteomes" id="UP000789396"/>
    </source>
</evidence>
<dbReference type="EMBL" id="CAJVPZ010043277">
    <property type="protein sequence ID" value="CAG8765381.1"/>
    <property type="molecule type" value="Genomic_DNA"/>
</dbReference>
<dbReference type="AlphaFoldDB" id="A0A9N9J787"/>
<feature type="non-terminal residue" evidence="3">
    <location>
        <position position="166"/>
    </location>
</feature>
<dbReference type="Gene3D" id="2.40.70.10">
    <property type="entry name" value="Acid Proteases"/>
    <property type="match status" value="1"/>
</dbReference>
<dbReference type="GO" id="GO:0004190">
    <property type="term" value="F:aspartic-type endopeptidase activity"/>
    <property type="evidence" value="ECO:0007669"/>
    <property type="project" value="InterPro"/>
</dbReference>
<organism evidence="3 4">
    <name type="scientific">Racocetra fulgida</name>
    <dbReference type="NCBI Taxonomy" id="60492"/>
    <lineage>
        <taxon>Eukaryota</taxon>
        <taxon>Fungi</taxon>
        <taxon>Fungi incertae sedis</taxon>
        <taxon>Mucoromycota</taxon>
        <taxon>Glomeromycotina</taxon>
        <taxon>Glomeromycetes</taxon>
        <taxon>Diversisporales</taxon>
        <taxon>Gigasporaceae</taxon>
        <taxon>Racocetra</taxon>
    </lineage>
</organism>
<feature type="non-terminal residue" evidence="3">
    <location>
        <position position="1"/>
    </location>
</feature>
<keyword evidence="4" id="KW-1185">Reference proteome</keyword>
<accession>A0A9N9J787</accession>
<dbReference type="Pfam" id="PF00026">
    <property type="entry name" value="Asp"/>
    <property type="match status" value="1"/>
</dbReference>
<evidence type="ECO:0000256" key="1">
    <source>
        <dbReference type="ARBA" id="ARBA00007447"/>
    </source>
</evidence>
<dbReference type="Proteomes" id="UP000789396">
    <property type="component" value="Unassembled WGS sequence"/>
</dbReference>
<protein>
    <submittedName>
        <fullName evidence="3">131_t:CDS:1</fullName>
    </submittedName>
</protein>
<name>A0A9N9J787_9GLOM</name>
<dbReference type="PANTHER" id="PTHR47966:SF51">
    <property type="entry name" value="BETA-SITE APP-CLEAVING ENZYME, ISOFORM A-RELATED"/>
    <property type="match status" value="1"/>
</dbReference>
<dbReference type="SUPFAM" id="SSF50630">
    <property type="entry name" value="Acid proteases"/>
    <property type="match status" value="1"/>
</dbReference>
<dbReference type="InterPro" id="IPR021109">
    <property type="entry name" value="Peptidase_aspartic_dom_sf"/>
</dbReference>